<comment type="caution">
    <text evidence="1">The sequence shown here is derived from an EMBL/GenBank/DDBJ whole genome shotgun (WGS) entry which is preliminary data.</text>
</comment>
<sequence length="121" mass="14404">MKFSSEEIQLAHELKEAGLSWEPQPGYYVWDRDSLIEHDSPFHGRVFFILELKHFLRRAENMEHLQSSLVWLPTWQQIRELLLQRGRSHEEMQARLIESGAFLQGTERLELYRLLRESIGG</sequence>
<evidence type="ECO:0000313" key="2">
    <source>
        <dbReference type="Proteomes" id="UP001430306"/>
    </source>
</evidence>
<evidence type="ECO:0000313" key="1">
    <source>
        <dbReference type="EMBL" id="MCC9644177.1"/>
    </source>
</evidence>
<accession>A0ABS8NKW3</accession>
<keyword evidence="2" id="KW-1185">Reference proteome</keyword>
<gene>
    <name evidence="1" type="ORF">LOC71_17995</name>
</gene>
<dbReference type="Proteomes" id="UP001430306">
    <property type="component" value="Unassembled WGS sequence"/>
</dbReference>
<name>A0ABS8NKW3_9BACT</name>
<protein>
    <submittedName>
        <fullName evidence="1">Uncharacterized protein</fullName>
    </submittedName>
</protein>
<organism evidence="1 2">
    <name type="scientific">Rhodopirellula halodulae</name>
    <dbReference type="NCBI Taxonomy" id="2894198"/>
    <lineage>
        <taxon>Bacteria</taxon>
        <taxon>Pseudomonadati</taxon>
        <taxon>Planctomycetota</taxon>
        <taxon>Planctomycetia</taxon>
        <taxon>Pirellulales</taxon>
        <taxon>Pirellulaceae</taxon>
        <taxon>Rhodopirellula</taxon>
    </lineage>
</organism>
<dbReference type="RefSeq" id="WP_230275307.1">
    <property type="nucleotide sequence ID" value="NZ_JAJKFW010000025.1"/>
</dbReference>
<proteinExistence type="predicted"/>
<reference evidence="1" key="1">
    <citation type="submission" date="2021-11" db="EMBL/GenBank/DDBJ databases">
        <title>Genome sequence.</title>
        <authorList>
            <person name="Sun Q."/>
        </authorList>
    </citation>
    <scope>NUCLEOTIDE SEQUENCE</scope>
    <source>
        <strain evidence="1">JC740</strain>
    </source>
</reference>
<dbReference type="EMBL" id="JAJKFW010000025">
    <property type="protein sequence ID" value="MCC9644177.1"/>
    <property type="molecule type" value="Genomic_DNA"/>
</dbReference>